<dbReference type="AlphaFoldDB" id="A0A934WPF6"/>
<accession>A0A934WPF6</accession>
<dbReference type="InterPro" id="IPR024559">
    <property type="entry name" value="DUF3846"/>
</dbReference>
<dbReference type="Pfam" id="PF12957">
    <property type="entry name" value="DUF3846"/>
    <property type="match status" value="1"/>
</dbReference>
<dbReference type="EMBL" id="JAEQMG010000041">
    <property type="protein sequence ID" value="MBK6087876.1"/>
    <property type="molecule type" value="Genomic_DNA"/>
</dbReference>
<feature type="domain" description="DUF3846" evidence="1">
    <location>
        <begin position="1"/>
        <end position="105"/>
    </location>
</feature>
<comment type="caution">
    <text evidence="2">The sequence shown here is derived from an EMBL/GenBank/DDBJ whole genome shotgun (WGS) entry which is preliminary data.</text>
</comment>
<evidence type="ECO:0000313" key="2">
    <source>
        <dbReference type="EMBL" id="MBK6087876.1"/>
    </source>
</evidence>
<dbReference type="RefSeq" id="WP_186833352.1">
    <property type="nucleotide sequence ID" value="NZ_JAEQMG010000041.1"/>
</dbReference>
<reference evidence="2" key="1">
    <citation type="submission" date="2021-01" db="EMBL/GenBank/DDBJ databases">
        <title>Genome public.</title>
        <authorList>
            <person name="Liu C."/>
            <person name="Sun Q."/>
        </authorList>
    </citation>
    <scope>NUCLEOTIDE SEQUENCE</scope>
    <source>
        <strain evidence="2">M6</strain>
    </source>
</reference>
<keyword evidence="3" id="KW-1185">Reference proteome</keyword>
<evidence type="ECO:0000259" key="1">
    <source>
        <dbReference type="Pfam" id="PF12957"/>
    </source>
</evidence>
<protein>
    <submittedName>
        <fullName evidence="2">DUF3846 domain-containing protein</fullName>
    </submittedName>
</protein>
<gene>
    <name evidence="2" type="ORF">JKK62_04290</name>
</gene>
<evidence type="ECO:0000313" key="3">
    <source>
        <dbReference type="Proteomes" id="UP000633365"/>
    </source>
</evidence>
<proteinExistence type="predicted"/>
<sequence>MKIIVVKPFQNPKVMEIEHTLEAMQKIVGGYIEAVYPFDDPDVALVCNEEGKLEGLTPNRFLLNRNNGICDFICGDFFLCYAPADSENFESMPDNLIQKYIEKFSAKGVRI</sequence>
<organism evidence="2 3">
    <name type="scientific">Ruminococcus difficilis</name>
    <dbReference type="NCBI Taxonomy" id="2763069"/>
    <lineage>
        <taxon>Bacteria</taxon>
        <taxon>Bacillati</taxon>
        <taxon>Bacillota</taxon>
        <taxon>Clostridia</taxon>
        <taxon>Eubacteriales</taxon>
        <taxon>Oscillospiraceae</taxon>
        <taxon>Ruminococcus</taxon>
    </lineage>
</organism>
<dbReference type="Proteomes" id="UP000633365">
    <property type="component" value="Unassembled WGS sequence"/>
</dbReference>
<name>A0A934WPF6_9FIRM</name>